<dbReference type="eggNOG" id="KOG2132">
    <property type="taxonomic scope" value="Eukaryota"/>
</dbReference>
<evidence type="ECO:0000313" key="5">
    <source>
        <dbReference type="Proteomes" id="UP000006671"/>
    </source>
</evidence>
<dbReference type="SUPFAM" id="SSF117281">
    <property type="entry name" value="Kelch motif"/>
    <property type="match status" value="1"/>
</dbReference>
<dbReference type="SMART" id="SM00558">
    <property type="entry name" value="JmjC"/>
    <property type="match status" value="1"/>
</dbReference>
<evidence type="ECO:0000256" key="1">
    <source>
        <dbReference type="ARBA" id="ARBA00022737"/>
    </source>
</evidence>
<reference evidence="4 5" key="1">
    <citation type="journal article" date="2010" name="Cell">
        <title>The genome of Naegleria gruberi illuminates early eukaryotic versatility.</title>
        <authorList>
            <person name="Fritz-Laylin L.K."/>
            <person name="Prochnik S.E."/>
            <person name="Ginger M.L."/>
            <person name="Dacks J.B."/>
            <person name="Carpenter M.L."/>
            <person name="Field M.C."/>
            <person name="Kuo A."/>
            <person name="Paredez A."/>
            <person name="Chapman J."/>
            <person name="Pham J."/>
            <person name="Shu S."/>
            <person name="Neupane R."/>
            <person name="Cipriano M."/>
            <person name="Mancuso J."/>
            <person name="Tu H."/>
            <person name="Salamov A."/>
            <person name="Lindquist E."/>
            <person name="Shapiro H."/>
            <person name="Lucas S."/>
            <person name="Grigoriev I.V."/>
            <person name="Cande W.Z."/>
            <person name="Fulton C."/>
            <person name="Rokhsar D.S."/>
            <person name="Dawson S.C."/>
        </authorList>
    </citation>
    <scope>NUCLEOTIDE SEQUENCE [LARGE SCALE GENOMIC DNA]</scope>
    <source>
        <strain evidence="4 5">NEG-M</strain>
    </source>
</reference>
<evidence type="ECO:0000313" key="4">
    <source>
        <dbReference type="EMBL" id="EFC48787.1"/>
    </source>
</evidence>
<dbReference type="KEGG" id="ngr:NAEGRDRAFT_78426"/>
<dbReference type="InterPro" id="IPR041667">
    <property type="entry name" value="Cupin_8"/>
</dbReference>
<dbReference type="Pfam" id="PF24681">
    <property type="entry name" value="Kelch_KLHDC2_KLHL20_DRC7"/>
    <property type="match status" value="1"/>
</dbReference>
<dbReference type="GO" id="GO:0019760">
    <property type="term" value="P:glucosinolate metabolic process"/>
    <property type="evidence" value="ECO:0007669"/>
    <property type="project" value="UniProtKB-ARBA"/>
</dbReference>
<proteinExistence type="predicted"/>
<dbReference type="PANTHER" id="PTHR47435:SF4">
    <property type="entry name" value="KELCH REPEAT PROTEIN (AFU_ORTHOLOGUE AFUA_5G12780)"/>
    <property type="match status" value="1"/>
</dbReference>
<evidence type="ECO:0000259" key="3">
    <source>
        <dbReference type="PROSITE" id="PS51184"/>
    </source>
</evidence>
<keyword evidence="5" id="KW-1185">Reference proteome</keyword>
<keyword evidence="2" id="KW-0408">Iron</keyword>
<accession>D2V3K7</accession>
<evidence type="ECO:0000256" key="2">
    <source>
        <dbReference type="ARBA" id="ARBA00023004"/>
    </source>
</evidence>
<dbReference type="Gene3D" id="2.60.120.650">
    <property type="entry name" value="Cupin"/>
    <property type="match status" value="1"/>
</dbReference>
<sequence>MVQTNQGVTGSSSLSKWLLEQFTGQGLECSAKPLSVHPFNSEQKRGENINLQRLVLHAVPHVIDQQSTDGLVNVDGFMKDFMDLVKDYGSQVGGQTVDLYVATDGVFPGGHGYKNVQSPQRKVVSMSLEQALSFVFGTRGQLQKEPMFLLSPNEKHYIYQMDTRVLGDAFWQLQQTKSKLGNVENLQSQLIGSSQFYRNMWISSDQSLTPIHYDNSDNLFVQIFGKKHMILWEPKEKSLLYLNEEDHPTSDRQTRIDLTKEPSEIALNFPNFFKSNPVRVTLNPGDVMFIPKGWPHMVLSDGNSISLNYWWIGDDSDDSDSYTVGLFGRPSSLYCTEPVGEIKSLDDLPRTLETGGGFYGSKQTLYPVPPEFFKYYYLVCGQTRNYYSIKECGSCKSRYHTTNVCPSDDEFYIRQPKVRGVMRLPTTKQRNQKLVSSVSSVNNAAIGDRIFSSTCQWKDTIIVIGGPRATAGQMIQFIDVNTGNVSVPKLKNTSGKFVTETKWGHSATCVNDMVFIFGGFDSQYQYNDVICYDINAASLINVKTKGEVPSARAFHSATYIAKLNSILIFGGQVCKGGPYEYFNDMYLLNLSSFSWEKIKQEDHNDLPDPLSQHSAIHLPEKNSLLIIGGSDSTKSFSKVHCFDLKKKTWKIIYPDKSIPTLAFEAKNFRIHPTPQSACEINDSTVAILGFGDEGKGHVLLFDHNELSFKKANQTVGWVLGSFCTKPNIMHVINSNQQLITLKFDKIVLNSQCPNSDPHNWNYLNEE</sequence>
<dbReference type="InParanoid" id="D2V3K7"/>
<dbReference type="VEuPathDB" id="AmoebaDB:NAEGRDRAFT_78426"/>
<dbReference type="GeneID" id="8852376"/>
<dbReference type="Gene3D" id="2.120.10.80">
    <property type="entry name" value="Kelch-type beta propeller"/>
    <property type="match status" value="1"/>
</dbReference>
<dbReference type="PROSITE" id="PS51184">
    <property type="entry name" value="JMJC"/>
    <property type="match status" value="1"/>
</dbReference>
<dbReference type="EMBL" id="GG738850">
    <property type="protein sequence ID" value="EFC48787.1"/>
    <property type="molecule type" value="Genomic_DNA"/>
</dbReference>
<dbReference type="OrthoDB" id="47172at2759"/>
<dbReference type="Proteomes" id="UP000006671">
    <property type="component" value="Unassembled WGS sequence"/>
</dbReference>
<name>D2V3K7_NAEGR</name>
<dbReference type="InterPro" id="IPR015915">
    <property type="entry name" value="Kelch-typ_b-propeller"/>
</dbReference>
<dbReference type="SUPFAM" id="SSF51197">
    <property type="entry name" value="Clavaminate synthase-like"/>
    <property type="match status" value="1"/>
</dbReference>
<feature type="domain" description="JmjC" evidence="3">
    <location>
        <begin position="169"/>
        <end position="328"/>
    </location>
</feature>
<dbReference type="PANTHER" id="PTHR47435">
    <property type="entry name" value="KELCH REPEAT PROTEIN (AFU_ORTHOLOGUE AFUA_5G12780)"/>
    <property type="match status" value="1"/>
</dbReference>
<keyword evidence="1" id="KW-0677">Repeat</keyword>
<protein>
    <submittedName>
        <fullName evidence="4">Predicted protein</fullName>
    </submittedName>
</protein>
<dbReference type="AlphaFoldDB" id="D2V3K7"/>
<dbReference type="RefSeq" id="XP_002681531.1">
    <property type="nucleotide sequence ID" value="XM_002681485.1"/>
</dbReference>
<gene>
    <name evidence="4" type="ORF">NAEGRDRAFT_78426</name>
</gene>
<dbReference type="InterPro" id="IPR003347">
    <property type="entry name" value="JmjC_dom"/>
</dbReference>
<dbReference type="eggNOG" id="KOG0379">
    <property type="taxonomic scope" value="Eukaryota"/>
</dbReference>
<dbReference type="Pfam" id="PF13621">
    <property type="entry name" value="Cupin_8"/>
    <property type="match status" value="1"/>
</dbReference>
<organism evidence="5">
    <name type="scientific">Naegleria gruberi</name>
    <name type="common">Amoeba</name>
    <dbReference type="NCBI Taxonomy" id="5762"/>
    <lineage>
        <taxon>Eukaryota</taxon>
        <taxon>Discoba</taxon>
        <taxon>Heterolobosea</taxon>
        <taxon>Tetramitia</taxon>
        <taxon>Eutetramitia</taxon>
        <taxon>Vahlkampfiidae</taxon>
        <taxon>Naegleria</taxon>
    </lineage>
</organism>